<evidence type="ECO:0000256" key="2">
    <source>
        <dbReference type="ARBA" id="ARBA00022801"/>
    </source>
</evidence>
<dbReference type="GO" id="GO:0052689">
    <property type="term" value="F:carboxylic ester hydrolase activity"/>
    <property type="evidence" value="ECO:0007669"/>
    <property type="project" value="TreeGrafter"/>
</dbReference>
<comment type="caution">
    <text evidence="4">The sequence shown here is derived from an EMBL/GenBank/DDBJ whole genome shotgun (WGS) entry which is preliminary data.</text>
</comment>
<dbReference type="InterPro" id="IPR050654">
    <property type="entry name" value="AChE-related_enzymes"/>
</dbReference>
<dbReference type="RefSeq" id="XP_056511708.1">
    <property type="nucleotide sequence ID" value="XM_056656095.1"/>
</dbReference>
<evidence type="ECO:0000313" key="4">
    <source>
        <dbReference type="EMBL" id="KAJ5096157.1"/>
    </source>
</evidence>
<dbReference type="EMBL" id="JAPMSZ010000007">
    <property type="protein sequence ID" value="KAJ5096157.1"/>
    <property type="molecule type" value="Genomic_DNA"/>
</dbReference>
<keyword evidence="2" id="KW-0378">Hydrolase</keyword>
<dbReference type="GeneID" id="81395263"/>
<reference evidence="4" key="2">
    <citation type="journal article" date="2023" name="IMA Fungus">
        <title>Comparative genomic study of the Penicillium genus elucidates a diverse pangenome and 15 lateral gene transfer events.</title>
        <authorList>
            <person name="Petersen C."/>
            <person name="Sorensen T."/>
            <person name="Nielsen M.R."/>
            <person name="Sondergaard T.E."/>
            <person name="Sorensen J.L."/>
            <person name="Fitzpatrick D.A."/>
            <person name="Frisvad J.C."/>
            <person name="Nielsen K.L."/>
        </authorList>
    </citation>
    <scope>NUCLEOTIDE SEQUENCE</scope>
    <source>
        <strain evidence="4">IBT 34128</strain>
    </source>
</reference>
<sequence>MQDRFVRVPILLGTNTDEGASFGTTGTDTEESSKRSVLSRSQATHLLSIYPDTISLGCPYGWGNTTWPQLGLMYKWYASIADDLTMVTPRRMLAQAMSRVGKQVFSCQWDVAALNTNTSSPIGVQHLAEIPFIFANPVQNITALGSDPARLELGQMAARMWVSFVTDLAPNGHGASNFVFLLPRGESYVEPDTYRAAGMDFINRIVR</sequence>
<accession>A0A9W9FA12</accession>
<feature type="domain" description="Carboxylesterase type B" evidence="3">
    <location>
        <begin position="6"/>
        <end position="177"/>
    </location>
</feature>
<dbReference type="GO" id="GO:0017000">
    <property type="term" value="P:antibiotic biosynthetic process"/>
    <property type="evidence" value="ECO:0007669"/>
    <property type="project" value="UniProtKB-ARBA"/>
</dbReference>
<reference evidence="4" key="1">
    <citation type="submission" date="2022-11" db="EMBL/GenBank/DDBJ databases">
        <authorList>
            <person name="Petersen C."/>
        </authorList>
    </citation>
    <scope>NUCLEOTIDE SEQUENCE</scope>
    <source>
        <strain evidence="4">IBT 34128</strain>
    </source>
</reference>
<dbReference type="AlphaFoldDB" id="A0A9W9FA12"/>
<dbReference type="InterPro" id="IPR002018">
    <property type="entry name" value="CarbesteraseB"/>
</dbReference>
<dbReference type="SUPFAM" id="SSF53474">
    <property type="entry name" value="alpha/beta-Hydrolases"/>
    <property type="match status" value="1"/>
</dbReference>
<gene>
    <name evidence="4" type="ORF">NUU61_005513</name>
</gene>
<name>A0A9W9FA12_9EURO</name>
<evidence type="ECO:0000313" key="5">
    <source>
        <dbReference type="Proteomes" id="UP001141434"/>
    </source>
</evidence>
<evidence type="ECO:0000259" key="3">
    <source>
        <dbReference type="Pfam" id="PF00135"/>
    </source>
</evidence>
<dbReference type="Gene3D" id="3.40.50.1820">
    <property type="entry name" value="alpha/beta hydrolase"/>
    <property type="match status" value="1"/>
</dbReference>
<proteinExistence type="inferred from homology"/>
<dbReference type="Proteomes" id="UP001141434">
    <property type="component" value="Unassembled WGS sequence"/>
</dbReference>
<comment type="similarity">
    <text evidence="1">Belongs to the type-B carboxylesterase/lipase family.</text>
</comment>
<dbReference type="PANTHER" id="PTHR43918">
    <property type="entry name" value="ACETYLCHOLINESTERASE"/>
    <property type="match status" value="1"/>
</dbReference>
<dbReference type="InterPro" id="IPR029058">
    <property type="entry name" value="AB_hydrolase_fold"/>
</dbReference>
<dbReference type="Pfam" id="PF00135">
    <property type="entry name" value="COesterase"/>
    <property type="match status" value="1"/>
</dbReference>
<keyword evidence="5" id="KW-1185">Reference proteome</keyword>
<protein>
    <recommendedName>
        <fullName evidence="3">Carboxylesterase type B domain-containing protein</fullName>
    </recommendedName>
</protein>
<evidence type="ECO:0000256" key="1">
    <source>
        <dbReference type="ARBA" id="ARBA00005964"/>
    </source>
</evidence>
<dbReference type="PANTHER" id="PTHR43918:SF4">
    <property type="entry name" value="CARBOXYLIC ESTER HYDROLASE"/>
    <property type="match status" value="1"/>
</dbReference>
<dbReference type="GO" id="GO:0072330">
    <property type="term" value="P:monocarboxylic acid biosynthetic process"/>
    <property type="evidence" value="ECO:0007669"/>
    <property type="project" value="UniProtKB-ARBA"/>
</dbReference>
<organism evidence="4 5">
    <name type="scientific">Penicillium alfredii</name>
    <dbReference type="NCBI Taxonomy" id="1506179"/>
    <lineage>
        <taxon>Eukaryota</taxon>
        <taxon>Fungi</taxon>
        <taxon>Dikarya</taxon>
        <taxon>Ascomycota</taxon>
        <taxon>Pezizomycotina</taxon>
        <taxon>Eurotiomycetes</taxon>
        <taxon>Eurotiomycetidae</taxon>
        <taxon>Eurotiales</taxon>
        <taxon>Aspergillaceae</taxon>
        <taxon>Penicillium</taxon>
    </lineage>
</organism>
<dbReference type="OrthoDB" id="408631at2759"/>